<dbReference type="RefSeq" id="WP_338575727.1">
    <property type="nucleotide sequence ID" value="NZ_CP146369.1"/>
</dbReference>
<proteinExistence type="predicted"/>
<protein>
    <recommendedName>
        <fullName evidence="4">UrcA family protein</fullName>
    </recommendedName>
</protein>
<evidence type="ECO:0000313" key="3">
    <source>
        <dbReference type="Proteomes" id="UP001363460"/>
    </source>
</evidence>
<feature type="chain" id="PRO_5045113154" description="UrcA family protein" evidence="1">
    <location>
        <begin position="22"/>
        <end position="107"/>
    </location>
</feature>
<feature type="signal peptide" evidence="1">
    <location>
        <begin position="1"/>
        <end position="21"/>
    </location>
</feature>
<evidence type="ECO:0000313" key="2">
    <source>
        <dbReference type="EMBL" id="WWT53819.1"/>
    </source>
</evidence>
<reference evidence="2 3" key="1">
    <citation type="submission" date="2024-02" db="EMBL/GenBank/DDBJ databases">
        <title>Distribution and functional of Brevundimonas-related endobacteria within Verticillium dahliae.</title>
        <authorList>
            <person name="Zeng H."/>
        </authorList>
    </citation>
    <scope>NUCLEOTIDE SEQUENCE [LARGE SCALE GENOMIC DNA]</scope>
    <source>
        <strain evidence="2 3">TRM 44200</strain>
    </source>
</reference>
<name>A0ABZ2I860_9CAUL</name>
<dbReference type="Proteomes" id="UP001363460">
    <property type="component" value="Chromosome"/>
</dbReference>
<gene>
    <name evidence="2" type="ORF">V8J38_11195</name>
</gene>
<evidence type="ECO:0008006" key="4">
    <source>
        <dbReference type="Google" id="ProtNLM"/>
    </source>
</evidence>
<dbReference type="EMBL" id="CP146369">
    <property type="protein sequence ID" value="WWT53819.1"/>
    <property type="molecule type" value="Genomic_DNA"/>
</dbReference>
<evidence type="ECO:0000256" key="1">
    <source>
        <dbReference type="SAM" id="SignalP"/>
    </source>
</evidence>
<organism evidence="2 3">
    <name type="scientific">Brevundimonas olei</name>
    <dbReference type="NCBI Taxonomy" id="657642"/>
    <lineage>
        <taxon>Bacteria</taxon>
        <taxon>Pseudomonadati</taxon>
        <taxon>Pseudomonadota</taxon>
        <taxon>Alphaproteobacteria</taxon>
        <taxon>Caulobacterales</taxon>
        <taxon>Caulobacteraceae</taxon>
        <taxon>Brevundimonas</taxon>
    </lineage>
</organism>
<sequence length="107" mass="11518">MIRTSIIAAAFALAAPSAALVERPPEAYLTAPDAPVTILFVDPTTVHDVCSAAASIPDGFIAMACTRDDLRIQLMPDPCLFPDEFYASLQCHENAHLTRAGLPGWRH</sequence>
<accession>A0ABZ2I860</accession>
<keyword evidence="3" id="KW-1185">Reference proteome</keyword>
<keyword evidence="1" id="KW-0732">Signal</keyword>